<accession>A0ABQ8UWU5</accession>
<protein>
    <submittedName>
        <fullName evidence="2">Uncharacterized protein</fullName>
    </submittedName>
</protein>
<dbReference type="EMBL" id="JANVFT010000145">
    <property type="protein sequence ID" value="KAJ4464182.1"/>
    <property type="molecule type" value="Genomic_DNA"/>
</dbReference>
<evidence type="ECO:0000313" key="2">
    <source>
        <dbReference type="EMBL" id="KAJ4464182.1"/>
    </source>
</evidence>
<evidence type="ECO:0000313" key="3">
    <source>
        <dbReference type="Proteomes" id="UP001150217"/>
    </source>
</evidence>
<dbReference type="Proteomes" id="UP001150217">
    <property type="component" value="Unassembled WGS sequence"/>
</dbReference>
<reference evidence="2" key="1">
    <citation type="submission" date="2022-08" db="EMBL/GenBank/DDBJ databases">
        <title>A Global Phylogenomic Analysis of the Shiitake Genus Lentinula.</title>
        <authorList>
            <consortium name="DOE Joint Genome Institute"/>
            <person name="Sierra-Patev S."/>
            <person name="Min B."/>
            <person name="Naranjo-Ortiz M."/>
            <person name="Looney B."/>
            <person name="Konkel Z."/>
            <person name="Slot J.C."/>
            <person name="Sakamoto Y."/>
            <person name="Steenwyk J.L."/>
            <person name="Rokas A."/>
            <person name="Carro J."/>
            <person name="Camarero S."/>
            <person name="Ferreira P."/>
            <person name="Molpeceres G."/>
            <person name="Ruiz-Duenas F.J."/>
            <person name="Serrano A."/>
            <person name="Henrissat B."/>
            <person name="Drula E."/>
            <person name="Hughes K.W."/>
            <person name="Mata J.L."/>
            <person name="Ishikawa N.K."/>
            <person name="Vargas-Isla R."/>
            <person name="Ushijima S."/>
            <person name="Smith C.A."/>
            <person name="Ahrendt S."/>
            <person name="Andreopoulos W."/>
            <person name="He G."/>
            <person name="Labutti K."/>
            <person name="Lipzen A."/>
            <person name="Ng V."/>
            <person name="Riley R."/>
            <person name="Sandor L."/>
            <person name="Barry K."/>
            <person name="Martinez A.T."/>
            <person name="Xiao Y."/>
            <person name="Gibbons J.G."/>
            <person name="Terashima K."/>
            <person name="Grigoriev I.V."/>
            <person name="Hibbett D.S."/>
        </authorList>
    </citation>
    <scope>NUCLEOTIDE SEQUENCE</scope>
    <source>
        <strain evidence="2">RHP3577 ss4</strain>
    </source>
</reference>
<comment type="caution">
    <text evidence="2">The sequence shown here is derived from an EMBL/GenBank/DDBJ whole genome shotgun (WGS) entry which is preliminary data.</text>
</comment>
<organism evidence="2 3">
    <name type="scientific">Lentinula lateritia</name>
    <dbReference type="NCBI Taxonomy" id="40482"/>
    <lineage>
        <taxon>Eukaryota</taxon>
        <taxon>Fungi</taxon>
        <taxon>Dikarya</taxon>
        <taxon>Basidiomycota</taxon>
        <taxon>Agaricomycotina</taxon>
        <taxon>Agaricomycetes</taxon>
        <taxon>Agaricomycetidae</taxon>
        <taxon>Agaricales</taxon>
        <taxon>Marasmiineae</taxon>
        <taxon>Omphalotaceae</taxon>
        <taxon>Lentinula</taxon>
    </lineage>
</organism>
<keyword evidence="3" id="KW-1185">Reference proteome</keyword>
<feature type="compositionally biased region" description="Basic and acidic residues" evidence="1">
    <location>
        <begin position="1"/>
        <end position="11"/>
    </location>
</feature>
<evidence type="ECO:0000256" key="1">
    <source>
        <dbReference type="SAM" id="MobiDB-lite"/>
    </source>
</evidence>
<gene>
    <name evidence="2" type="ORF">C8R41DRAFT_131690</name>
</gene>
<name>A0ABQ8UWU5_9AGAR</name>
<sequence>MFPSVREEGRRSSTSVQPHHRFATSPVHPSSSPVNVVTATYYSDVAWARLALDIEMLRHQGWTETRLGRILGVHWQTPSAPGDRRVWFLI</sequence>
<feature type="region of interest" description="Disordered" evidence="1">
    <location>
        <begin position="1"/>
        <end position="31"/>
    </location>
</feature>
<proteinExistence type="predicted"/>